<accession>A0ABR2JSD5</accession>
<keyword evidence="7" id="KW-1185">Reference proteome</keyword>
<evidence type="ECO:0000256" key="4">
    <source>
        <dbReference type="SAM" id="MobiDB-lite"/>
    </source>
</evidence>
<keyword evidence="2 3" id="KW-0067">ATP-binding</keyword>
<dbReference type="InterPro" id="IPR011990">
    <property type="entry name" value="TPR-like_helical_dom_sf"/>
</dbReference>
<dbReference type="SMART" id="SM00220">
    <property type="entry name" value="S_TKc"/>
    <property type="match status" value="1"/>
</dbReference>
<dbReference type="InterPro" id="IPR006597">
    <property type="entry name" value="Sel1-like"/>
</dbReference>
<dbReference type="SMART" id="SM00671">
    <property type="entry name" value="SEL1"/>
    <property type="match status" value="2"/>
</dbReference>
<dbReference type="InterPro" id="IPR011009">
    <property type="entry name" value="Kinase-like_dom_sf"/>
</dbReference>
<dbReference type="PROSITE" id="PS50011">
    <property type="entry name" value="PROTEIN_KINASE_DOM"/>
    <property type="match status" value="1"/>
</dbReference>
<sequence length="919" mass="105889">MSSFDLKNYKILNKIGFGSFGEVFKIKDKRTDQILAAKVSKSFGLADEDFQKNFEREVSIIAKIHHPSILQFVGVSMTDFDKNPNPVIVTGFLPNGSLNDILDNSHRGIAPEQWNETLKLINIYGIASAMAFLHEHGIIHRDLKPDNILLDQFLFPVIADFGFSKEQSIEQSTIGIKGTPMYIAPEIWEDSDYSEKSDVYAFAYILYEIYANQKPFKNLTWTKLSYKVCNGERPDTSFIPNPYKQLIEKCWSQEPKERPTSAEIVEQLENDKDFINDLIEEDDFLKYVNYIKESPKSVDGEETEEFDFDISSSKIIKKVNLKKKRILPDEQYSKLSKSCKEMVDKAIDDPVLQYEVGLNLTKGANGFEKDITTAIEYLQNSIKGGNIDAAILYNRMLIIGKKIAPDLEQAQKNLKNYEDLNNPEIIFLNAMIEKKNEKIGKAVRLLKRAIKGKCGEAMFEYGKMLYIGEDVEEDKKKAMELFERAKKNGCSKSDIFLREKVSKKIQAKRRAKVKYDKYVDLVLLLDGTISNTIFYESLKQTFGQIAIEIKEDNPTTCFRFGVILYRDYAFSRTRGKRLYNFILDLTEKVDDVQNFFNNYRLSKGLFKQPNDWETAYFTLLERIKWNKNAEKVVVHMCHLPGHGAKYTIKSNWRGKYFKFLRVGRGDRASFRNFQKKQGERLTEKIGEMADRGFKFYCLNGNEVSCYCFRKVRDRFKANGGKKFVIKDLFGYTYEENDDIDLFDFDTLNETIDSFFSNVVKSCLIDSREAGEDDDVAAFERKCNQQFNSDFNRFCKKNGADNYRSTETTETDEDDAAIDDDSDDGLGDIFDNDDIDDNDDGEDVFNRNVIKKKKFNHIASTPEIPKYAKPQESSKPKPDSGKRKNSGFPLPRIIDDDDDNDGDGRPAVRKSPSRKRGKKF</sequence>
<evidence type="ECO:0000259" key="5">
    <source>
        <dbReference type="PROSITE" id="PS50011"/>
    </source>
</evidence>
<comment type="caution">
    <text evidence="6">The sequence shown here is derived from an EMBL/GenBank/DDBJ whole genome shotgun (WGS) entry which is preliminary data.</text>
</comment>
<keyword evidence="1 3" id="KW-0547">Nucleotide-binding</keyword>
<feature type="domain" description="Protein kinase" evidence="5">
    <location>
        <begin position="9"/>
        <end position="275"/>
    </location>
</feature>
<dbReference type="EMBL" id="JAPFFF010000010">
    <property type="protein sequence ID" value="KAK8881358.1"/>
    <property type="molecule type" value="Genomic_DNA"/>
</dbReference>
<name>A0ABR2JSD5_9EUKA</name>
<gene>
    <name evidence="6" type="ORF">M9Y10_004094</name>
</gene>
<organism evidence="6 7">
    <name type="scientific">Tritrichomonas musculus</name>
    <dbReference type="NCBI Taxonomy" id="1915356"/>
    <lineage>
        <taxon>Eukaryota</taxon>
        <taxon>Metamonada</taxon>
        <taxon>Parabasalia</taxon>
        <taxon>Tritrichomonadida</taxon>
        <taxon>Tritrichomonadidae</taxon>
        <taxon>Tritrichomonas</taxon>
    </lineage>
</organism>
<dbReference type="PANTHER" id="PTHR44329">
    <property type="entry name" value="SERINE/THREONINE-PROTEIN KINASE TNNI3K-RELATED"/>
    <property type="match status" value="1"/>
</dbReference>
<dbReference type="Gene3D" id="1.10.510.10">
    <property type="entry name" value="Transferase(Phosphotransferase) domain 1"/>
    <property type="match status" value="1"/>
</dbReference>
<dbReference type="InterPro" id="IPR036465">
    <property type="entry name" value="vWFA_dom_sf"/>
</dbReference>
<dbReference type="SUPFAM" id="SSF56112">
    <property type="entry name" value="Protein kinase-like (PK-like)"/>
    <property type="match status" value="1"/>
</dbReference>
<evidence type="ECO:0000256" key="3">
    <source>
        <dbReference type="PROSITE-ProRule" id="PRU10141"/>
    </source>
</evidence>
<evidence type="ECO:0000256" key="1">
    <source>
        <dbReference type="ARBA" id="ARBA00022741"/>
    </source>
</evidence>
<dbReference type="Pfam" id="PF08238">
    <property type="entry name" value="Sel1"/>
    <property type="match status" value="1"/>
</dbReference>
<feature type="binding site" evidence="3">
    <location>
        <position position="38"/>
    </location>
    <ligand>
        <name>ATP</name>
        <dbReference type="ChEBI" id="CHEBI:30616"/>
    </ligand>
</feature>
<dbReference type="InterPro" id="IPR057136">
    <property type="entry name" value="At2g35280_TPR_dom"/>
</dbReference>
<feature type="compositionally biased region" description="Acidic residues" evidence="4">
    <location>
        <begin position="808"/>
        <end position="840"/>
    </location>
</feature>
<feature type="compositionally biased region" description="Basic and acidic residues" evidence="4">
    <location>
        <begin position="871"/>
        <end position="881"/>
    </location>
</feature>
<dbReference type="Proteomes" id="UP001470230">
    <property type="component" value="Unassembled WGS sequence"/>
</dbReference>
<dbReference type="InterPro" id="IPR051681">
    <property type="entry name" value="Ser/Thr_Kinases-Pseudokinases"/>
</dbReference>
<dbReference type="SUPFAM" id="SSF53300">
    <property type="entry name" value="vWA-like"/>
    <property type="match status" value="1"/>
</dbReference>
<evidence type="ECO:0000313" key="6">
    <source>
        <dbReference type="EMBL" id="KAK8881358.1"/>
    </source>
</evidence>
<proteinExistence type="predicted"/>
<dbReference type="Pfam" id="PF23310">
    <property type="entry name" value="TPR_27"/>
    <property type="match status" value="1"/>
</dbReference>
<dbReference type="Gene3D" id="1.25.40.10">
    <property type="entry name" value="Tetratricopeptide repeat domain"/>
    <property type="match status" value="2"/>
</dbReference>
<dbReference type="CDD" id="cd13999">
    <property type="entry name" value="STKc_MAP3K-like"/>
    <property type="match status" value="1"/>
</dbReference>
<dbReference type="PROSITE" id="PS00108">
    <property type="entry name" value="PROTEIN_KINASE_ST"/>
    <property type="match status" value="1"/>
</dbReference>
<feature type="compositionally biased region" description="Basic residues" evidence="4">
    <location>
        <begin position="906"/>
        <end position="919"/>
    </location>
</feature>
<reference evidence="6 7" key="1">
    <citation type="submission" date="2024-04" db="EMBL/GenBank/DDBJ databases">
        <title>Tritrichomonas musculus Genome.</title>
        <authorList>
            <person name="Alves-Ferreira E."/>
            <person name="Grigg M."/>
            <person name="Lorenzi H."/>
            <person name="Galac M."/>
        </authorList>
    </citation>
    <scope>NUCLEOTIDE SEQUENCE [LARGE SCALE GENOMIC DNA]</scope>
    <source>
        <strain evidence="6 7">EAF2021</strain>
    </source>
</reference>
<dbReference type="SUPFAM" id="SSF81901">
    <property type="entry name" value="HCP-like"/>
    <property type="match status" value="1"/>
</dbReference>
<dbReference type="Pfam" id="PF00069">
    <property type="entry name" value="Pkinase"/>
    <property type="match status" value="1"/>
</dbReference>
<dbReference type="PANTHER" id="PTHR44329:SF214">
    <property type="entry name" value="PROTEIN KINASE DOMAIN-CONTAINING PROTEIN"/>
    <property type="match status" value="1"/>
</dbReference>
<feature type="region of interest" description="Disordered" evidence="4">
    <location>
        <begin position="801"/>
        <end position="840"/>
    </location>
</feature>
<evidence type="ECO:0000256" key="2">
    <source>
        <dbReference type="ARBA" id="ARBA00022840"/>
    </source>
</evidence>
<dbReference type="Gene3D" id="3.40.50.410">
    <property type="entry name" value="von Willebrand factor, type A domain"/>
    <property type="match status" value="1"/>
</dbReference>
<protein>
    <recommendedName>
        <fullName evidence="5">Protein kinase domain-containing protein</fullName>
    </recommendedName>
</protein>
<dbReference type="InterPro" id="IPR008271">
    <property type="entry name" value="Ser/Thr_kinase_AS"/>
</dbReference>
<feature type="region of interest" description="Disordered" evidence="4">
    <location>
        <begin position="858"/>
        <end position="919"/>
    </location>
</feature>
<dbReference type="InterPro" id="IPR017441">
    <property type="entry name" value="Protein_kinase_ATP_BS"/>
</dbReference>
<dbReference type="InterPro" id="IPR000719">
    <property type="entry name" value="Prot_kinase_dom"/>
</dbReference>
<dbReference type="PROSITE" id="PS00107">
    <property type="entry name" value="PROTEIN_KINASE_ATP"/>
    <property type="match status" value="1"/>
</dbReference>
<evidence type="ECO:0000313" key="7">
    <source>
        <dbReference type="Proteomes" id="UP001470230"/>
    </source>
</evidence>